<protein>
    <submittedName>
        <fullName evidence="1">Uncharacterized protein</fullName>
    </submittedName>
</protein>
<organism evidence="1 2">
    <name type="scientific">Fonticella tunisiensis</name>
    <dbReference type="NCBI Taxonomy" id="1096341"/>
    <lineage>
        <taxon>Bacteria</taxon>
        <taxon>Bacillati</taxon>
        <taxon>Bacillota</taxon>
        <taxon>Clostridia</taxon>
        <taxon>Eubacteriales</taxon>
        <taxon>Clostridiaceae</taxon>
        <taxon>Fonticella</taxon>
    </lineage>
</organism>
<dbReference type="AlphaFoldDB" id="A0A4R7KSW5"/>
<keyword evidence="2" id="KW-1185">Reference proteome</keyword>
<reference evidence="1 2" key="1">
    <citation type="submission" date="2019-03" db="EMBL/GenBank/DDBJ databases">
        <title>Genomic Encyclopedia of Type Strains, Phase IV (KMG-IV): sequencing the most valuable type-strain genomes for metagenomic binning, comparative biology and taxonomic classification.</title>
        <authorList>
            <person name="Goeker M."/>
        </authorList>
    </citation>
    <scope>NUCLEOTIDE SEQUENCE [LARGE SCALE GENOMIC DNA]</scope>
    <source>
        <strain evidence="1 2">DSM 24455</strain>
    </source>
</reference>
<name>A0A4R7KSW5_9CLOT</name>
<proteinExistence type="predicted"/>
<dbReference type="OrthoDB" id="1955278at2"/>
<dbReference type="Proteomes" id="UP000295325">
    <property type="component" value="Unassembled WGS sequence"/>
</dbReference>
<evidence type="ECO:0000313" key="1">
    <source>
        <dbReference type="EMBL" id="TDT62802.1"/>
    </source>
</evidence>
<dbReference type="EMBL" id="SOAZ01000003">
    <property type="protein sequence ID" value="TDT62802.1"/>
    <property type="molecule type" value="Genomic_DNA"/>
</dbReference>
<evidence type="ECO:0000313" key="2">
    <source>
        <dbReference type="Proteomes" id="UP000295325"/>
    </source>
</evidence>
<accession>A0A4R7KSW5</accession>
<comment type="caution">
    <text evidence="1">The sequence shown here is derived from an EMBL/GenBank/DDBJ whole genome shotgun (WGS) entry which is preliminary data.</text>
</comment>
<sequence>MYLGIAALLIIIIAYYFFNKEYAKKLALEFMFYVEKKAEELAITEGKEKFEWVVSQYEKLPAYVKLMISKEKFREIIQQLFDEAISRLNNQ</sequence>
<gene>
    <name evidence="1" type="ORF">EDD71_10375</name>
</gene>
<dbReference type="RefSeq" id="WP_133627204.1">
    <property type="nucleotide sequence ID" value="NZ_SOAZ01000003.1"/>
</dbReference>